<feature type="domain" description="Bacterial Ig-like" evidence="1">
    <location>
        <begin position="97"/>
        <end position="183"/>
    </location>
</feature>
<evidence type="ECO:0000313" key="3">
    <source>
        <dbReference type="Proteomes" id="UP001597263"/>
    </source>
</evidence>
<feature type="non-terminal residue" evidence="2">
    <location>
        <position position="1"/>
    </location>
</feature>
<dbReference type="RefSeq" id="WP_377700468.1">
    <property type="nucleotide sequence ID" value="NZ_JBHTMA010000043.1"/>
</dbReference>
<feature type="domain" description="Bacterial Ig-like" evidence="1">
    <location>
        <begin position="209"/>
        <end position="289"/>
    </location>
</feature>
<dbReference type="Gene3D" id="3.30.420.430">
    <property type="match status" value="3"/>
</dbReference>
<dbReference type="NCBIfam" id="NF033510">
    <property type="entry name" value="Ca_tandemer"/>
    <property type="match status" value="5"/>
</dbReference>
<dbReference type="Pfam" id="PF19077">
    <property type="entry name" value="Big_13"/>
    <property type="match status" value="5"/>
</dbReference>
<dbReference type="InterPro" id="IPR044016">
    <property type="entry name" value="Big_13"/>
</dbReference>
<keyword evidence="3" id="KW-1185">Reference proteome</keyword>
<feature type="domain" description="Bacterial Ig-like" evidence="1">
    <location>
        <begin position="314"/>
        <end position="393"/>
    </location>
</feature>
<evidence type="ECO:0000313" key="2">
    <source>
        <dbReference type="EMBL" id="MFD1229445.1"/>
    </source>
</evidence>
<feature type="non-terminal residue" evidence="2">
    <location>
        <position position="487"/>
    </location>
</feature>
<comment type="caution">
    <text evidence="2">The sequence shown here is derived from an EMBL/GenBank/DDBJ whole genome shotgun (WGS) entry which is preliminary data.</text>
</comment>
<proteinExistence type="predicted"/>
<accession>A0ABW3V999</accession>
<evidence type="ECO:0000259" key="1">
    <source>
        <dbReference type="Pfam" id="PF19077"/>
    </source>
</evidence>
<gene>
    <name evidence="2" type="ORF">ACFQ35_20110</name>
</gene>
<dbReference type="Proteomes" id="UP001597263">
    <property type="component" value="Unassembled WGS sequence"/>
</dbReference>
<feature type="domain" description="Bacterial Ig-like" evidence="1">
    <location>
        <begin position="420"/>
        <end position="485"/>
    </location>
</feature>
<dbReference type="Gene3D" id="2.60.40.1800">
    <property type="match status" value="1"/>
</dbReference>
<name>A0ABW3V999_9HYPH</name>
<reference evidence="3" key="1">
    <citation type="journal article" date="2019" name="Int. J. Syst. Evol. Microbiol.">
        <title>The Global Catalogue of Microorganisms (GCM) 10K type strain sequencing project: providing services to taxonomists for standard genome sequencing and annotation.</title>
        <authorList>
            <consortium name="The Broad Institute Genomics Platform"/>
            <consortium name="The Broad Institute Genome Sequencing Center for Infectious Disease"/>
            <person name="Wu L."/>
            <person name="Ma J."/>
        </authorList>
    </citation>
    <scope>NUCLEOTIDE SEQUENCE [LARGE SCALE GENOMIC DNA]</scope>
    <source>
        <strain evidence="3">CCUG 49584</strain>
    </source>
</reference>
<sequence>DTKPTISGSGAEGGSTVKIYDNGVLLGETTAAANGTWSFTPGTDLSEGVHTFTATSTDKAGNEGTASMPWSIEVDVTGPDAKFKPEILNASDDVLPNTGLIQNGEFTNDTTPRLNGKGAEANGLIRIYSDGKLLGTVQADASGNWTFDVPTLSEGKHSFIATTVDAAGNEGASSSAFSLSVDTTAPTASDAEITQVVDAVAPHEGNIVSGGLTNDARPTVTGTAKEGVTLVRIYDGTTLLGEVAVTDGAWTFKSESDLSNGVHNFRIKAVDAAGNEGPYSPTWSVTIDTAAPNAPSITTVYDDVNAVQGNVADGKSTDDLRPTLSGGSAEAGSTVKIYDKGVLLGETIANSNGTWSFTPGTDLATGSHVFTVTSTDKAGNESVPSAGWTIHIDLSVPKTPTIDQIWDDTNPGIGPVGKGETTNDTTPTLSGTAAAGTVVKIFVNGTLLGETVATAAGTWTYTGFVSDGTHTFTVQSVNAVGTESALS</sequence>
<dbReference type="EMBL" id="JBHTMA010000043">
    <property type="protein sequence ID" value="MFD1229445.1"/>
    <property type="molecule type" value="Genomic_DNA"/>
</dbReference>
<organism evidence="2 3">
    <name type="scientific">Pseudochrobactrum kiredjianiae</name>
    <dbReference type="NCBI Taxonomy" id="386305"/>
    <lineage>
        <taxon>Bacteria</taxon>
        <taxon>Pseudomonadati</taxon>
        <taxon>Pseudomonadota</taxon>
        <taxon>Alphaproteobacteria</taxon>
        <taxon>Hyphomicrobiales</taxon>
        <taxon>Brucellaceae</taxon>
        <taxon>Pseudochrobactrum</taxon>
    </lineage>
</organism>
<protein>
    <submittedName>
        <fullName evidence="2">Ig-like domain-containing protein</fullName>
    </submittedName>
</protein>
<feature type="domain" description="Bacterial Ig-like" evidence="1">
    <location>
        <begin position="1"/>
        <end position="75"/>
    </location>
</feature>